<evidence type="ECO:0000313" key="1">
    <source>
        <dbReference type="EMBL" id="ONI38884.1"/>
    </source>
</evidence>
<dbReference type="Proteomes" id="UP000188637">
    <property type="component" value="Unassembled WGS sequence"/>
</dbReference>
<keyword evidence="2" id="KW-1185">Reference proteome</keyword>
<accession>A0ACC8X9B6</accession>
<evidence type="ECO:0000313" key="2">
    <source>
        <dbReference type="Proteomes" id="UP000188637"/>
    </source>
</evidence>
<organism evidence="1 2">
    <name type="scientific">Candidatus Epulonipiscium fishelsonii</name>
    <dbReference type="NCBI Taxonomy" id="77094"/>
    <lineage>
        <taxon>Bacteria</taxon>
        <taxon>Bacillati</taxon>
        <taxon>Bacillota</taxon>
        <taxon>Clostridia</taxon>
        <taxon>Lachnospirales</taxon>
        <taxon>Lachnospiraceae</taxon>
        <taxon>Candidatus Epulonipiscium</taxon>
    </lineage>
</organism>
<comment type="caution">
    <text evidence="1">The sequence shown here is derived from an EMBL/GenBank/DDBJ whole genome shotgun (WGS) entry which is preliminary data.</text>
</comment>
<reference evidence="1" key="1">
    <citation type="submission" date="2016-08" db="EMBL/GenBank/DDBJ databases">
        <authorList>
            <person name="Ngugi D.K."/>
            <person name="Miyake S."/>
            <person name="Stingl U."/>
        </authorList>
    </citation>
    <scope>NUCLEOTIDE SEQUENCE</scope>
    <source>
        <strain evidence="1">SCG-D08WGA-EpuloA1</strain>
    </source>
</reference>
<proteinExistence type="predicted"/>
<keyword evidence="1" id="KW-0548">Nucleotidyltransferase</keyword>
<name>A0ACC8X9B6_9FIRM</name>
<gene>
    <name evidence="1" type="ORF">AN640_02170</name>
</gene>
<dbReference type="EMBL" id="LJHD01000278">
    <property type="protein sequence ID" value="ONI38884.1"/>
    <property type="molecule type" value="Genomic_DNA"/>
</dbReference>
<protein>
    <submittedName>
        <fullName evidence="1">Pantetheine-phosphate adenylyltransferase</fullName>
    </submittedName>
</protein>
<sequence>MKTGIYAGSFDPITLGHIDIIERASKMVDLLLVCVMFNPNKKSPLFEIEQRLDLIEKSLIHIDNVKVDKHSGLLVDYAKKNNATINIRGLRGTVDFDYEMQMAQVNRTLYKNMETIFIISNPKYSFISSSVARELVMFNGKVDDFVPKTVLEALSNGFH</sequence>
<keyword evidence="1" id="KW-0808">Transferase</keyword>